<keyword evidence="3" id="KW-1185">Reference proteome</keyword>
<sequence length="279" mass="29134">MDESENGLISRRAMVAGSGAIAAMVALGFGELIGEVPSASAATTYQFPFPISAYDATDKYNTYGPNDFRLTQQLGRHRGVDFNGPLASYGKNIAAVADGWIEYKDSGLGNRVVIRHADGYYSGYSHMAEQSPIGTGDPVMLGQTIGRVGTSGGVAAHLHLSIGANLGGALGNGGYFIDHFDPIAHINARLTGGVTPNNPIGFGEEMGLVVQIASGAGAGGVYWIARKTIVHLGNMTDVDRAVRLSGRPLAVQTRAELDTFCAVLGIPGNQIVSGVKYYG</sequence>
<dbReference type="InterPro" id="IPR011055">
    <property type="entry name" value="Dup_hybrid_motif"/>
</dbReference>
<dbReference type="SUPFAM" id="SSF51261">
    <property type="entry name" value="Duplicated hybrid motif"/>
    <property type="match status" value="1"/>
</dbReference>
<feature type="domain" description="M23ase beta-sheet core" evidence="1">
    <location>
        <begin position="76"/>
        <end position="163"/>
    </location>
</feature>
<dbReference type="OrthoDB" id="581998at2"/>
<dbReference type="GO" id="GO:0004222">
    <property type="term" value="F:metalloendopeptidase activity"/>
    <property type="evidence" value="ECO:0007669"/>
    <property type="project" value="TreeGrafter"/>
</dbReference>
<gene>
    <name evidence="2" type="ORF">EV379_1616</name>
</gene>
<dbReference type="EMBL" id="SHLC01000001">
    <property type="protein sequence ID" value="RZU65288.1"/>
    <property type="molecule type" value="Genomic_DNA"/>
</dbReference>
<evidence type="ECO:0000313" key="3">
    <source>
        <dbReference type="Proteomes" id="UP000291483"/>
    </source>
</evidence>
<reference evidence="2 3" key="1">
    <citation type="submission" date="2019-02" db="EMBL/GenBank/DDBJ databases">
        <title>Sequencing the genomes of 1000 actinobacteria strains.</title>
        <authorList>
            <person name="Klenk H.-P."/>
        </authorList>
    </citation>
    <scope>NUCLEOTIDE SEQUENCE [LARGE SCALE GENOMIC DNA]</scope>
    <source>
        <strain evidence="2 3">DSM 18319</strain>
    </source>
</reference>
<dbReference type="Gene3D" id="2.70.70.10">
    <property type="entry name" value="Glucose Permease (Domain IIA)"/>
    <property type="match status" value="1"/>
</dbReference>
<dbReference type="RefSeq" id="WP_130505667.1">
    <property type="nucleotide sequence ID" value="NZ_SHLC01000001.1"/>
</dbReference>
<evidence type="ECO:0000259" key="1">
    <source>
        <dbReference type="Pfam" id="PF01551"/>
    </source>
</evidence>
<protein>
    <submittedName>
        <fullName evidence="2">Peptidase M23-like protein</fullName>
    </submittedName>
</protein>
<name>A0A4Q8ALG8_9MICO</name>
<organism evidence="2 3">
    <name type="scientific">Microterricola gilva</name>
    <dbReference type="NCBI Taxonomy" id="393267"/>
    <lineage>
        <taxon>Bacteria</taxon>
        <taxon>Bacillati</taxon>
        <taxon>Actinomycetota</taxon>
        <taxon>Actinomycetes</taxon>
        <taxon>Micrococcales</taxon>
        <taxon>Microbacteriaceae</taxon>
        <taxon>Microterricola</taxon>
    </lineage>
</organism>
<dbReference type="InterPro" id="IPR006311">
    <property type="entry name" value="TAT_signal"/>
</dbReference>
<comment type="caution">
    <text evidence="2">The sequence shown here is derived from an EMBL/GenBank/DDBJ whole genome shotgun (WGS) entry which is preliminary data.</text>
</comment>
<dbReference type="Proteomes" id="UP000291483">
    <property type="component" value="Unassembled WGS sequence"/>
</dbReference>
<dbReference type="PROSITE" id="PS51318">
    <property type="entry name" value="TAT"/>
    <property type="match status" value="1"/>
</dbReference>
<dbReference type="AlphaFoldDB" id="A0A4Q8ALG8"/>
<dbReference type="CDD" id="cd12797">
    <property type="entry name" value="M23_peptidase"/>
    <property type="match status" value="1"/>
</dbReference>
<dbReference type="InterPro" id="IPR016047">
    <property type="entry name" value="M23ase_b-sheet_dom"/>
</dbReference>
<accession>A0A4Q8ALG8</accession>
<dbReference type="InterPro" id="IPR050570">
    <property type="entry name" value="Cell_wall_metabolism_enzyme"/>
</dbReference>
<dbReference type="Pfam" id="PF01551">
    <property type="entry name" value="Peptidase_M23"/>
    <property type="match status" value="1"/>
</dbReference>
<evidence type="ECO:0000313" key="2">
    <source>
        <dbReference type="EMBL" id="RZU65288.1"/>
    </source>
</evidence>
<dbReference type="PANTHER" id="PTHR21666:SF270">
    <property type="entry name" value="MUREIN HYDROLASE ACTIVATOR ENVC"/>
    <property type="match status" value="1"/>
</dbReference>
<dbReference type="PANTHER" id="PTHR21666">
    <property type="entry name" value="PEPTIDASE-RELATED"/>
    <property type="match status" value="1"/>
</dbReference>
<proteinExistence type="predicted"/>